<reference evidence="2 3" key="1">
    <citation type="submission" date="2019-08" db="EMBL/GenBank/DDBJ databases">
        <title>Genomes of Antarctic Bizionia species.</title>
        <authorList>
            <person name="Bowman J.P."/>
        </authorList>
    </citation>
    <scope>NUCLEOTIDE SEQUENCE [LARGE SCALE GENOMIC DNA]</scope>
    <source>
        <strain evidence="2 3">ADA-4</strain>
    </source>
</reference>
<dbReference type="EMBL" id="VSKK01000004">
    <property type="protein sequence ID" value="TYB75730.1"/>
    <property type="molecule type" value="Genomic_DNA"/>
</dbReference>
<proteinExistence type="predicted"/>
<name>A0A5D0R2E3_9FLAO</name>
<sequence length="104" mass="11623">MADLTQKAWREQLEQDSQAIILDVRTDEEVSEGMIPNAIQMDIYDAPAFMSSIQELDKTKAYYVYCRSGARSAQACSIMNQLGIANTYNLEGGFTDWTGDVVQS</sequence>
<dbReference type="Gene3D" id="3.40.250.10">
    <property type="entry name" value="Rhodanese-like domain"/>
    <property type="match status" value="1"/>
</dbReference>
<dbReference type="CDD" id="cd00158">
    <property type="entry name" value="RHOD"/>
    <property type="match status" value="1"/>
</dbReference>
<keyword evidence="3" id="KW-1185">Reference proteome</keyword>
<evidence type="ECO:0000259" key="1">
    <source>
        <dbReference type="PROSITE" id="PS50206"/>
    </source>
</evidence>
<dbReference type="PROSITE" id="PS50206">
    <property type="entry name" value="RHODANESE_3"/>
    <property type="match status" value="1"/>
</dbReference>
<dbReference type="PANTHER" id="PTHR43031">
    <property type="entry name" value="FAD-DEPENDENT OXIDOREDUCTASE"/>
    <property type="match status" value="1"/>
</dbReference>
<dbReference type="SUPFAM" id="SSF52821">
    <property type="entry name" value="Rhodanese/Cell cycle control phosphatase"/>
    <property type="match status" value="1"/>
</dbReference>
<dbReference type="InterPro" id="IPR050229">
    <property type="entry name" value="GlpE_sulfurtransferase"/>
</dbReference>
<feature type="domain" description="Rhodanese" evidence="1">
    <location>
        <begin position="15"/>
        <end position="102"/>
    </location>
</feature>
<dbReference type="Proteomes" id="UP000323720">
    <property type="component" value="Unassembled WGS sequence"/>
</dbReference>
<dbReference type="InterPro" id="IPR036873">
    <property type="entry name" value="Rhodanese-like_dom_sf"/>
</dbReference>
<evidence type="ECO:0000313" key="3">
    <source>
        <dbReference type="Proteomes" id="UP000323720"/>
    </source>
</evidence>
<dbReference type="PANTHER" id="PTHR43031:SF1">
    <property type="entry name" value="PYRIDINE NUCLEOTIDE-DISULPHIDE OXIDOREDUCTASE"/>
    <property type="match status" value="1"/>
</dbReference>
<gene>
    <name evidence="2" type="ORF">ES674_12945</name>
</gene>
<dbReference type="OrthoDB" id="9808735at2"/>
<dbReference type="InterPro" id="IPR001763">
    <property type="entry name" value="Rhodanese-like_dom"/>
</dbReference>
<dbReference type="Pfam" id="PF00581">
    <property type="entry name" value="Rhodanese"/>
    <property type="match status" value="1"/>
</dbReference>
<evidence type="ECO:0000313" key="2">
    <source>
        <dbReference type="EMBL" id="TYB75730.1"/>
    </source>
</evidence>
<accession>A0A5D0R2E3</accession>
<organism evidence="2 3">
    <name type="scientific">Bizionia myxarmorum</name>
    <dbReference type="NCBI Taxonomy" id="291186"/>
    <lineage>
        <taxon>Bacteria</taxon>
        <taxon>Pseudomonadati</taxon>
        <taxon>Bacteroidota</taxon>
        <taxon>Flavobacteriia</taxon>
        <taxon>Flavobacteriales</taxon>
        <taxon>Flavobacteriaceae</taxon>
        <taxon>Bizionia</taxon>
    </lineage>
</organism>
<dbReference type="AlphaFoldDB" id="A0A5D0R2E3"/>
<protein>
    <submittedName>
        <fullName evidence="2">Rhodanese-like domain-containing protein</fullName>
    </submittedName>
</protein>
<dbReference type="RefSeq" id="WP_148404658.1">
    <property type="nucleotide sequence ID" value="NZ_VSKK01000004.1"/>
</dbReference>
<dbReference type="SMART" id="SM00450">
    <property type="entry name" value="RHOD"/>
    <property type="match status" value="1"/>
</dbReference>
<comment type="caution">
    <text evidence="2">The sequence shown here is derived from an EMBL/GenBank/DDBJ whole genome shotgun (WGS) entry which is preliminary data.</text>
</comment>